<dbReference type="Ensembl" id="ENSCVAT00000013021.1">
    <property type="protein sequence ID" value="ENSCVAP00000020953.1"/>
    <property type="gene ID" value="ENSCVAG00000002682.1"/>
</dbReference>
<evidence type="ECO:0000313" key="11">
    <source>
        <dbReference type="Proteomes" id="UP000265020"/>
    </source>
</evidence>
<evidence type="ECO:0000256" key="6">
    <source>
        <dbReference type="ARBA" id="ARBA00022833"/>
    </source>
</evidence>
<comment type="subcellular location">
    <subcellularLocation>
        <location evidence="1">Endosome membrane</location>
        <topology evidence="1">Peripheral membrane protein</topology>
        <orientation evidence="1">Cytoplasmic side</orientation>
    </subcellularLocation>
    <subcellularLocation>
        <location evidence="2">Late endosome membrane</location>
    </subcellularLocation>
    <subcellularLocation>
        <location evidence="3">Lysosome membrane</location>
        <topology evidence="3">Peripheral membrane protein</topology>
        <orientation evidence="3">Cytoplasmic side</orientation>
    </subcellularLocation>
</comment>
<dbReference type="Pfam" id="PF10601">
    <property type="entry name" value="zf-LITAF-like"/>
    <property type="match status" value="1"/>
</dbReference>
<dbReference type="InterPro" id="IPR006629">
    <property type="entry name" value="LITAF"/>
</dbReference>
<proteinExistence type="inferred from homology"/>
<accession>A0A3Q2DN63</accession>
<evidence type="ECO:0000256" key="7">
    <source>
        <dbReference type="ARBA" id="ARBA00023136"/>
    </source>
</evidence>
<dbReference type="GO" id="GO:0005634">
    <property type="term" value="C:nucleus"/>
    <property type="evidence" value="ECO:0007669"/>
    <property type="project" value="TreeGrafter"/>
</dbReference>
<dbReference type="RefSeq" id="XP_015240411.1">
    <property type="nucleotide sequence ID" value="XM_015384925.1"/>
</dbReference>
<dbReference type="InterPro" id="IPR037519">
    <property type="entry name" value="LITAF_fam"/>
</dbReference>
<evidence type="ECO:0000256" key="4">
    <source>
        <dbReference type="ARBA" id="ARBA00005975"/>
    </source>
</evidence>
<comment type="similarity">
    <text evidence="4">Belongs to the CDIP1/LITAF family.</text>
</comment>
<dbReference type="SMART" id="SM00714">
    <property type="entry name" value="LITAF"/>
    <property type="match status" value="1"/>
</dbReference>
<evidence type="ECO:0000256" key="5">
    <source>
        <dbReference type="ARBA" id="ARBA00022723"/>
    </source>
</evidence>
<reference evidence="10" key="2">
    <citation type="submission" date="2025-09" db="UniProtKB">
        <authorList>
            <consortium name="Ensembl"/>
        </authorList>
    </citation>
    <scope>IDENTIFICATION</scope>
</reference>
<dbReference type="GO" id="GO:0008270">
    <property type="term" value="F:zinc ion binding"/>
    <property type="evidence" value="ECO:0007669"/>
    <property type="project" value="TreeGrafter"/>
</dbReference>
<dbReference type="GO" id="GO:0098574">
    <property type="term" value="C:cytoplasmic side of lysosomal membrane"/>
    <property type="evidence" value="ECO:0007669"/>
    <property type="project" value="TreeGrafter"/>
</dbReference>
<protein>
    <submittedName>
        <fullName evidence="10">Cell death-inducing p53-target protein 1 homolog</fullName>
    </submittedName>
</protein>
<sequence length="158" mass="16484">MEKGFQPQGAAPPYPGPPMNYGGTGPLPGMHAPPVYPSQPGFPAQPGFSAQPGFPAAPAGYQGGVGFAPAVGTPAVSHVVVSPALTEIPGQFMCPHCQHTGITNTTQTPGLLAWAICGGLTLLGCWLCCCIPFCLDSCQDVEHRCPNCQNLVYIYKRM</sequence>
<name>A0A3Q2DN63_CYPVA</name>
<evidence type="ECO:0000259" key="9">
    <source>
        <dbReference type="PROSITE" id="PS51837"/>
    </source>
</evidence>
<keyword evidence="7" id="KW-0472">Membrane</keyword>
<evidence type="ECO:0000256" key="8">
    <source>
        <dbReference type="SAM" id="MobiDB-lite"/>
    </source>
</evidence>
<evidence type="ECO:0000256" key="2">
    <source>
        <dbReference type="ARBA" id="ARBA00004414"/>
    </source>
</evidence>
<dbReference type="OMA" id="HAWAFGL"/>
<evidence type="ECO:0000313" key="10">
    <source>
        <dbReference type="Ensembl" id="ENSCVAP00000020953.1"/>
    </source>
</evidence>
<dbReference type="AlphaFoldDB" id="A0A3Q2DN63"/>
<evidence type="ECO:0000256" key="3">
    <source>
        <dbReference type="ARBA" id="ARBA00004630"/>
    </source>
</evidence>
<keyword evidence="11" id="KW-1185">Reference proteome</keyword>
<dbReference type="KEGG" id="cvg:107091156"/>
<dbReference type="PANTHER" id="PTHR23292:SF48">
    <property type="entry name" value="LIPOPOLYSACCHARIDE-INDUCED TUMOR NECROSIS FACTOR-ALPHA FACTOR HOMOLOG-RELATED"/>
    <property type="match status" value="1"/>
</dbReference>
<dbReference type="GeneID" id="107091156"/>
<dbReference type="PANTHER" id="PTHR23292">
    <property type="entry name" value="LIPOPOLYSACCHARIDE-INDUCED TUMOR NECROSIS FACTOR-ALPHA FACTOR"/>
    <property type="match status" value="1"/>
</dbReference>
<dbReference type="STRING" id="28743.ENSCVAP00000020953"/>
<feature type="region of interest" description="Disordered" evidence="8">
    <location>
        <begin position="1"/>
        <end position="36"/>
    </location>
</feature>
<dbReference type="PROSITE" id="PS51837">
    <property type="entry name" value="LITAF"/>
    <property type="match status" value="1"/>
</dbReference>
<reference evidence="10" key="1">
    <citation type="submission" date="2025-08" db="UniProtKB">
        <authorList>
            <consortium name="Ensembl"/>
        </authorList>
    </citation>
    <scope>IDENTIFICATION</scope>
</reference>
<dbReference type="OrthoDB" id="4713066at2759"/>
<dbReference type="Proteomes" id="UP000265020">
    <property type="component" value="Unassembled WGS sequence"/>
</dbReference>
<dbReference type="GeneTree" id="ENSGT00940000155366"/>
<keyword evidence="5" id="KW-0479">Metal-binding</keyword>
<dbReference type="GO" id="GO:0098560">
    <property type="term" value="C:cytoplasmic side of late endosome membrane"/>
    <property type="evidence" value="ECO:0007669"/>
    <property type="project" value="TreeGrafter"/>
</dbReference>
<organism evidence="10 11">
    <name type="scientific">Cyprinodon variegatus</name>
    <name type="common">Sheepshead minnow</name>
    <dbReference type="NCBI Taxonomy" id="28743"/>
    <lineage>
        <taxon>Eukaryota</taxon>
        <taxon>Metazoa</taxon>
        <taxon>Chordata</taxon>
        <taxon>Craniata</taxon>
        <taxon>Vertebrata</taxon>
        <taxon>Euteleostomi</taxon>
        <taxon>Actinopterygii</taxon>
        <taxon>Neopterygii</taxon>
        <taxon>Teleostei</taxon>
        <taxon>Neoteleostei</taxon>
        <taxon>Acanthomorphata</taxon>
        <taxon>Ovalentaria</taxon>
        <taxon>Atherinomorphae</taxon>
        <taxon>Cyprinodontiformes</taxon>
        <taxon>Cyprinodontidae</taxon>
        <taxon>Cyprinodon</taxon>
    </lineage>
</organism>
<keyword evidence="6" id="KW-0862">Zinc</keyword>
<feature type="domain" description="LITAF" evidence="9">
    <location>
        <begin position="76"/>
        <end position="157"/>
    </location>
</feature>
<evidence type="ECO:0000256" key="1">
    <source>
        <dbReference type="ARBA" id="ARBA00004125"/>
    </source>
</evidence>